<dbReference type="EMBL" id="LCFB01000052">
    <property type="protein sequence ID" value="KKS82918.1"/>
    <property type="molecule type" value="Genomic_DNA"/>
</dbReference>
<name>A0A0G1F7T8_9BACT</name>
<dbReference type="STRING" id="1618436.UV59_C0052G0003"/>
<protein>
    <submittedName>
        <fullName evidence="1">Uncharacterized protein</fullName>
    </submittedName>
</protein>
<organism evidence="1 2">
    <name type="scientific">Candidatus Gottesmanbacteria bacterium GW2011_GWA1_43_11</name>
    <dbReference type="NCBI Taxonomy" id="1618436"/>
    <lineage>
        <taxon>Bacteria</taxon>
        <taxon>Candidatus Gottesmaniibacteriota</taxon>
    </lineage>
</organism>
<dbReference type="AlphaFoldDB" id="A0A0G1F7T8"/>
<gene>
    <name evidence="1" type="ORF">UV59_C0052G0003</name>
</gene>
<evidence type="ECO:0000313" key="1">
    <source>
        <dbReference type="EMBL" id="KKS82918.1"/>
    </source>
</evidence>
<sequence length="252" mass="27705">MLYNEIEVTRAYMEGILTQQSYDNLRDNLQVLDDINKVTGISQSAMAGLACAESRAGVDGGLDQLSVSLEEEVAAAILAGKPLGPVQLSGDFAREQGLNVTGKADDDRAKWNKALPAAAKVIAETDVHFSGEGSHQGRGLAFWSIHMGRKGIKYLIESYSANHGLAYTNLEDFVKKEKITPFKILEVKNIRERLEEPGYDKTPVYVLRIAACASIIDELEPEWRKQLNSKIGTVVDSPKVVKFPQKVRDKAA</sequence>
<dbReference type="Proteomes" id="UP000034543">
    <property type="component" value="Unassembled WGS sequence"/>
</dbReference>
<comment type="caution">
    <text evidence="1">The sequence shown here is derived from an EMBL/GenBank/DDBJ whole genome shotgun (WGS) entry which is preliminary data.</text>
</comment>
<proteinExistence type="predicted"/>
<accession>A0A0G1F7T8</accession>
<evidence type="ECO:0000313" key="2">
    <source>
        <dbReference type="Proteomes" id="UP000034543"/>
    </source>
</evidence>
<reference evidence="1 2" key="1">
    <citation type="journal article" date="2015" name="Nature">
        <title>rRNA introns, odd ribosomes, and small enigmatic genomes across a large radiation of phyla.</title>
        <authorList>
            <person name="Brown C.T."/>
            <person name="Hug L.A."/>
            <person name="Thomas B.C."/>
            <person name="Sharon I."/>
            <person name="Castelle C.J."/>
            <person name="Singh A."/>
            <person name="Wilkins M.J."/>
            <person name="Williams K.H."/>
            <person name="Banfield J.F."/>
        </authorList>
    </citation>
    <scope>NUCLEOTIDE SEQUENCE [LARGE SCALE GENOMIC DNA]</scope>
</reference>